<reference evidence="3 4" key="1">
    <citation type="submission" date="2012-02" db="EMBL/GenBank/DDBJ databases">
        <title>Complete genome sequence of Actinoplanes missouriensis 431 (= NBRC 102363).</title>
        <authorList>
            <person name="Ohnishi Y."/>
            <person name="Ishikawa J."/>
            <person name="Sekine M."/>
            <person name="Hosoyama A."/>
            <person name="Harada T."/>
            <person name="Narita H."/>
            <person name="Hata T."/>
            <person name="Konno Y."/>
            <person name="Tutikane K."/>
            <person name="Fujita N."/>
            <person name="Horinouchi S."/>
            <person name="Hayakawa M."/>
        </authorList>
    </citation>
    <scope>NUCLEOTIDE SEQUENCE [LARGE SCALE GENOMIC DNA]</scope>
    <source>
        <strain evidence="4">ATCC 14538 / DSM 43046 / CBS 188.64 / JCM 3121 / NBRC 102363 / NCIMB 12654 / NRRL B-3342 / UNCC 431</strain>
    </source>
</reference>
<feature type="compositionally biased region" description="Basic residues" evidence="1">
    <location>
        <begin position="146"/>
        <end position="158"/>
    </location>
</feature>
<dbReference type="AlphaFoldDB" id="I0HJ68"/>
<gene>
    <name evidence="3" type="ordered locus">AMIS_78350</name>
</gene>
<evidence type="ECO:0000256" key="1">
    <source>
        <dbReference type="SAM" id="MobiDB-lite"/>
    </source>
</evidence>
<evidence type="ECO:0000313" key="3">
    <source>
        <dbReference type="EMBL" id="BAL93055.1"/>
    </source>
</evidence>
<keyword evidence="2" id="KW-0812">Transmembrane</keyword>
<organism evidence="3 4">
    <name type="scientific">Actinoplanes missouriensis (strain ATCC 14538 / DSM 43046 / CBS 188.64 / JCM 3121 / NBRC 102363 / NCIMB 12654 / NRRL B-3342 / UNCC 431)</name>
    <dbReference type="NCBI Taxonomy" id="512565"/>
    <lineage>
        <taxon>Bacteria</taxon>
        <taxon>Bacillati</taxon>
        <taxon>Actinomycetota</taxon>
        <taxon>Actinomycetes</taxon>
        <taxon>Micromonosporales</taxon>
        <taxon>Micromonosporaceae</taxon>
        <taxon>Actinoplanes</taxon>
    </lineage>
</organism>
<sequence length="158" mass="17686">MPLLAIPAWSVWRMVRGARLGDWRRPGWFGHAAWASFALLALVWLWGALSGGLDIEETCRLRHHEPYDEAYYQAHRDDYFRLFPLSQKCNAGYDLVAPWVNPAVAVLFLLLLAALTGLVGSVSSSLGGPSRRRPGSPPGSAEPGRRERRRGARRRPAR</sequence>
<accession>I0HJ68</accession>
<keyword evidence="4" id="KW-1185">Reference proteome</keyword>
<evidence type="ECO:0000256" key="2">
    <source>
        <dbReference type="SAM" id="Phobius"/>
    </source>
</evidence>
<keyword evidence="2" id="KW-0472">Membrane</keyword>
<dbReference type="KEGG" id="ams:AMIS_78350"/>
<evidence type="ECO:0000313" key="4">
    <source>
        <dbReference type="Proteomes" id="UP000007882"/>
    </source>
</evidence>
<dbReference type="Proteomes" id="UP000007882">
    <property type="component" value="Chromosome"/>
</dbReference>
<protein>
    <submittedName>
        <fullName evidence="3">Uncharacterized protein</fullName>
    </submittedName>
</protein>
<dbReference type="eggNOG" id="ENOG5032RVR">
    <property type="taxonomic scope" value="Bacteria"/>
</dbReference>
<feature type="region of interest" description="Disordered" evidence="1">
    <location>
        <begin position="122"/>
        <end position="158"/>
    </location>
</feature>
<keyword evidence="2" id="KW-1133">Transmembrane helix</keyword>
<name>I0HJ68_ACTM4</name>
<feature type="transmembrane region" description="Helical" evidence="2">
    <location>
        <begin position="103"/>
        <end position="123"/>
    </location>
</feature>
<dbReference type="EMBL" id="AP012319">
    <property type="protein sequence ID" value="BAL93055.1"/>
    <property type="molecule type" value="Genomic_DNA"/>
</dbReference>
<feature type="transmembrane region" description="Helical" evidence="2">
    <location>
        <begin position="28"/>
        <end position="47"/>
    </location>
</feature>
<proteinExistence type="predicted"/>
<dbReference type="HOGENOM" id="CLU_1676878_0_0_11"/>